<accession>A0A915J867</accession>
<reference evidence="3" key="1">
    <citation type="submission" date="2022-11" db="UniProtKB">
        <authorList>
            <consortium name="WormBaseParasite"/>
        </authorList>
    </citation>
    <scope>IDENTIFICATION</scope>
</reference>
<dbReference type="AlphaFoldDB" id="A0A915J867"/>
<sequence>MQVQKYTYARLSLEGGWVRVDQVGGGGPDIWVKKAKKDREIFTLVTSARLSSQEGDVLAQQPYSYVVVALFIMTEFFIPWNYEDLLRQSRSTAYYVKEQYEQSEISSRLDGHGFLYNDLHALLSENVEADRAAYAENLKENRNILQMNVYLLAQMVERFENALSSNQNHANIGAVGKLTVRKGTFESIGRRQKKIRSDAGSDVDWEEQKTRLLQTLNETLLLPLHLLWSPPIVDDQFVK</sequence>
<evidence type="ECO:0000313" key="3">
    <source>
        <dbReference type="WBParaSite" id="nRc.2.0.1.t22346-RA"/>
    </source>
</evidence>
<dbReference type="InterPro" id="IPR024324">
    <property type="entry name" value="Condensin_cplx_su1_N"/>
</dbReference>
<dbReference type="Pfam" id="PF12922">
    <property type="entry name" value="Cnd1_N"/>
    <property type="match status" value="1"/>
</dbReference>
<evidence type="ECO:0000259" key="1">
    <source>
        <dbReference type="Pfam" id="PF12922"/>
    </source>
</evidence>
<feature type="domain" description="Condensin complex subunit 1 N-terminal" evidence="1">
    <location>
        <begin position="124"/>
        <end position="238"/>
    </location>
</feature>
<keyword evidence="2" id="KW-1185">Reference proteome</keyword>
<organism evidence="2 3">
    <name type="scientific">Romanomermis culicivorax</name>
    <name type="common">Nematode worm</name>
    <dbReference type="NCBI Taxonomy" id="13658"/>
    <lineage>
        <taxon>Eukaryota</taxon>
        <taxon>Metazoa</taxon>
        <taxon>Ecdysozoa</taxon>
        <taxon>Nematoda</taxon>
        <taxon>Enoplea</taxon>
        <taxon>Dorylaimia</taxon>
        <taxon>Mermithida</taxon>
        <taxon>Mermithoidea</taxon>
        <taxon>Mermithidae</taxon>
        <taxon>Romanomermis</taxon>
    </lineage>
</organism>
<dbReference type="Proteomes" id="UP000887565">
    <property type="component" value="Unplaced"/>
</dbReference>
<name>A0A915J867_ROMCU</name>
<dbReference type="WBParaSite" id="nRc.2.0.1.t22346-RA">
    <property type="protein sequence ID" value="nRc.2.0.1.t22346-RA"/>
    <property type="gene ID" value="nRc.2.0.1.g22346"/>
</dbReference>
<evidence type="ECO:0000313" key="2">
    <source>
        <dbReference type="Proteomes" id="UP000887565"/>
    </source>
</evidence>
<protein>
    <submittedName>
        <fullName evidence="3">Condensin complex subunit 1 N-terminal domain-containing protein</fullName>
    </submittedName>
</protein>
<proteinExistence type="predicted"/>